<keyword evidence="3" id="KW-1185">Reference proteome</keyword>
<dbReference type="CDD" id="cd07313">
    <property type="entry name" value="terB_like_2"/>
    <property type="match status" value="1"/>
</dbReference>
<dbReference type="Pfam" id="PF05099">
    <property type="entry name" value="TerB"/>
    <property type="match status" value="1"/>
</dbReference>
<dbReference type="InterPro" id="IPR029024">
    <property type="entry name" value="TerB-like"/>
</dbReference>
<accession>A0A1M4Z9D5</accession>
<evidence type="ECO:0000313" key="2">
    <source>
        <dbReference type="EMBL" id="SHF14631.1"/>
    </source>
</evidence>
<evidence type="ECO:0000259" key="1">
    <source>
        <dbReference type="Pfam" id="PF05099"/>
    </source>
</evidence>
<evidence type="ECO:0000313" key="3">
    <source>
        <dbReference type="Proteomes" id="UP000184346"/>
    </source>
</evidence>
<dbReference type="Gene3D" id="1.10.3680.10">
    <property type="entry name" value="TerB-like"/>
    <property type="match status" value="1"/>
</dbReference>
<dbReference type="SUPFAM" id="SSF158682">
    <property type="entry name" value="TerB-like"/>
    <property type="match status" value="1"/>
</dbReference>
<reference evidence="2 3" key="1">
    <citation type="submission" date="2016-11" db="EMBL/GenBank/DDBJ databases">
        <authorList>
            <person name="Jaros S."/>
            <person name="Januszkiewicz K."/>
            <person name="Wedrychowicz H."/>
        </authorList>
    </citation>
    <scope>NUCLEOTIDE SEQUENCE [LARGE SCALE GENOMIC DNA]</scope>
    <source>
        <strain evidence="2 3">DSM 19980</strain>
    </source>
</reference>
<protein>
    <submittedName>
        <fullName evidence="2">Uncharacterized conserved protein, tellurite resistance protein B (TerB) family</fullName>
    </submittedName>
</protein>
<organism evidence="2 3">
    <name type="scientific">Modicisalibacter ilicicola DSM 19980</name>
    <dbReference type="NCBI Taxonomy" id="1121942"/>
    <lineage>
        <taxon>Bacteria</taxon>
        <taxon>Pseudomonadati</taxon>
        <taxon>Pseudomonadota</taxon>
        <taxon>Gammaproteobacteria</taxon>
        <taxon>Oceanospirillales</taxon>
        <taxon>Halomonadaceae</taxon>
        <taxon>Modicisalibacter</taxon>
    </lineage>
</organism>
<gene>
    <name evidence="2" type="ORF">SAMN02745148_01917</name>
</gene>
<sequence length="158" mass="18383">MLNTLQQFFNRALAMPEQAQDRRMTLELATAALLCEIVRADYHQDPRELEILRTMLQERFALGRGAVEELMQLADEEAEQAVDHFQFVRLINDHYGYDDKVALVELMWQLAYSDDELAAYEEHRIRKLADLLFVRHGDFIRTKLRVQQARDGSDGEGA</sequence>
<feature type="domain" description="Co-chaperone DjlA N-terminal" evidence="1">
    <location>
        <begin position="27"/>
        <end position="143"/>
    </location>
</feature>
<dbReference type="Proteomes" id="UP000184346">
    <property type="component" value="Unassembled WGS sequence"/>
</dbReference>
<dbReference type="OrthoDB" id="5294347at2"/>
<proteinExistence type="predicted"/>
<name>A0A1M4Z9D5_9GAMM</name>
<dbReference type="InterPro" id="IPR007791">
    <property type="entry name" value="DjlA_N"/>
</dbReference>
<dbReference type="RefSeq" id="WP_072822315.1">
    <property type="nucleotide sequence ID" value="NZ_FQUJ01000007.1"/>
</dbReference>
<dbReference type="EMBL" id="FQUJ01000007">
    <property type="protein sequence ID" value="SHF14631.1"/>
    <property type="molecule type" value="Genomic_DNA"/>
</dbReference>
<dbReference type="STRING" id="1121942.SAMN02745148_01917"/>
<dbReference type="AlphaFoldDB" id="A0A1M4Z9D5"/>